<feature type="signal peptide" evidence="1">
    <location>
        <begin position="1"/>
        <end position="18"/>
    </location>
</feature>
<evidence type="ECO:0000313" key="3">
    <source>
        <dbReference type="Proteomes" id="UP000192393"/>
    </source>
</evidence>
<keyword evidence="3" id="KW-1185">Reference proteome</keyword>
<feature type="chain" id="PRO_5011986396" evidence="1">
    <location>
        <begin position="19"/>
        <end position="214"/>
    </location>
</feature>
<keyword evidence="1" id="KW-0732">Signal</keyword>
<dbReference type="Proteomes" id="UP000192393">
    <property type="component" value="Unassembled WGS sequence"/>
</dbReference>
<sequence length="214" mass="24402">MKLIFAVLLTLSTISSFSQTSGSGGYSTFNTPTKGDLEGSMYSNDKFSTLKVNGEDHTGKVRYNALDDKMEFSDNSFYGFKTGDELNLIDVKKKYLYADYKDVKENNVSGFLVESQSGKKIRLYKKEKVKFVKGSVAKSSYDKTIPDKYVKEKDVFFLRINDEEITLLPSSRKDFSKLFGDKEKEVMDYLKKNNSSLNAENDLKIVFNYLNTIL</sequence>
<evidence type="ECO:0000256" key="1">
    <source>
        <dbReference type="SAM" id="SignalP"/>
    </source>
</evidence>
<dbReference type="OrthoDB" id="978006at2"/>
<accession>A0A1W1ZNZ6</accession>
<gene>
    <name evidence="2" type="ORF">SAMN06296427_103122</name>
</gene>
<evidence type="ECO:0000313" key="2">
    <source>
        <dbReference type="EMBL" id="SMC50087.1"/>
    </source>
</evidence>
<protein>
    <submittedName>
        <fullName evidence="2">Uncharacterized protein</fullName>
    </submittedName>
</protein>
<dbReference type="AlphaFoldDB" id="A0A1W1ZNZ6"/>
<dbReference type="EMBL" id="FWXS01000003">
    <property type="protein sequence ID" value="SMC50087.1"/>
    <property type="molecule type" value="Genomic_DNA"/>
</dbReference>
<proteinExistence type="predicted"/>
<reference evidence="3" key="1">
    <citation type="submission" date="2017-04" db="EMBL/GenBank/DDBJ databases">
        <authorList>
            <person name="Varghese N."/>
            <person name="Submissions S."/>
        </authorList>
    </citation>
    <scope>NUCLEOTIDE SEQUENCE [LARGE SCALE GENOMIC DNA]</scope>
    <source>
        <strain evidence="3">CGMCC 1.12708</strain>
    </source>
</reference>
<organism evidence="2 3">
    <name type="scientific">Moheibacter sediminis</name>
    <dbReference type="NCBI Taxonomy" id="1434700"/>
    <lineage>
        <taxon>Bacteria</taxon>
        <taxon>Pseudomonadati</taxon>
        <taxon>Bacteroidota</taxon>
        <taxon>Flavobacteriia</taxon>
        <taxon>Flavobacteriales</taxon>
        <taxon>Weeksellaceae</taxon>
        <taxon>Moheibacter</taxon>
    </lineage>
</organism>
<dbReference type="RefSeq" id="WP_084016712.1">
    <property type="nucleotide sequence ID" value="NZ_FWXS01000003.1"/>
</dbReference>
<name>A0A1W1ZNZ6_9FLAO</name>
<dbReference type="STRING" id="1434700.SAMN06296427_103122"/>